<dbReference type="RefSeq" id="WP_176244910.1">
    <property type="nucleotide sequence ID" value="NZ_FWFR01000001.1"/>
</dbReference>
<dbReference type="InterPro" id="IPR013656">
    <property type="entry name" value="PAS_4"/>
</dbReference>
<reference evidence="4 5" key="1">
    <citation type="submission" date="2017-03" db="EMBL/GenBank/DDBJ databases">
        <authorList>
            <person name="Afonso C.L."/>
            <person name="Miller P.J."/>
            <person name="Scott M.A."/>
            <person name="Spackman E."/>
            <person name="Goraichik I."/>
            <person name="Dimitrov K.M."/>
            <person name="Suarez D.L."/>
            <person name="Swayne D.E."/>
        </authorList>
    </citation>
    <scope>NUCLEOTIDE SEQUENCE [LARGE SCALE GENOMIC DNA]</scope>
    <source>
        <strain evidence="4 5">CECT 7691</strain>
    </source>
</reference>
<dbReference type="PROSITE" id="PS50112">
    <property type="entry name" value="PAS"/>
    <property type="match status" value="1"/>
</dbReference>
<sequence length="695" mass="76087">MNSNESISPLRVMLDAPAGSLRPVGARRSMALAITCFLLITVFAFAVLWYAVNSRKNMIVATTKQHTELVVGARAEVLKTWLEAQEGLARRFANAPTVQLFATEADLHRDGLPDALARQLPYMQASITAFARDSGLAAAYLADPSGRALLASADAPRLSDEQRLAAIAVAARRKTSFSRFREGQSGLELDLVMPVNEPQIANDGAERFAATLIVTLPASQALGRLLSPTAQTRAGERTRLFQRMPEGAVEVRPWSKPHFRATDEDAAFATRFAARRGPGHDVAVFAAGYHLADTDWVVSHEYEVRKALAPLAEFRNFAGSLTVLALLAAAAAIAGFWYKQRSDSNRALAEQFRRLAGRIQDQRRLLDAINSAISEHIGVKDIDGRYLYVNPAFAKALDRNAADIIGRTDSDIFDAEFARRLNQADRNALATNGMVEQHHKLADGDGFIYLHISKTPLRDSADKAIGVVTVARDVTATMERQQIKEKAMYQTIAVLAHAMEQNDHYLAGHSGRVTHLASGVARMLGFTPEAVSMLQFAASLSQIGKLSVPPSLRLSESRLSPSQLIQLRAHVSGAAQTLQKMNFDRNIVDAVGQMNERLDGSGYPAGMKRERICMAARILGTVDVFVARISPRSYRETISAEEALRIFEMHPEKYDPDVVSALRNFLDSPEGIALSTEWRREAALKASSAVSHTAH</sequence>
<protein>
    <submittedName>
        <fullName evidence="4">Cyclic di-GMP phosphodiesterase response regulator RpfG</fullName>
        <ecNumber evidence="4">3.1.4.52</ecNumber>
    </submittedName>
</protein>
<evidence type="ECO:0000313" key="5">
    <source>
        <dbReference type="Proteomes" id="UP000193200"/>
    </source>
</evidence>
<dbReference type="PANTHER" id="PTHR45228">
    <property type="entry name" value="CYCLIC DI-GMP PHOSPHODIESTERASE TM_0186-RELATED"/>
    <property type="match status" value="1"/>
</dbReference>
<dbReference type="InterPro" id="IPR000014">
    <property type="entry name" value="PAS"/>
</dbReference>
<dbReference type="Proteomes" id="UP000193200">
    <property type="component" value="Unassembled WGS sequence"/>
</dbReference>
<feature type="transmembrane region" description="Helical" evidence="1">
    <location>
        <begin position="30"/>
        <end position="52"/>
    </location>
</feature>
<dbReference type="Pfam" id="PF13487">
    <property type="entry name" value="HD_5"/>
    <property type="match status" value="1"/>
</dbReference>
<dbReference type="AlphaFoldDB" id="A0A1Y5S048"/>
<dbReference type="CDD" id="cd00130">
    <property type="entry name" value="PAS"/>
    <property type="match status" value="1"/>
</dbReference>
<dbReference type="Gene3D" id="3.30.450.20">
    <property type="entry name" value="PAS domain"/>
    <property type="match status" value="1"/>
</dbReference>
<dbReference type="PANTHER" id="PTHR45228:SF1">
    <property type="entry name" value="CYCLIC DI-GMP PHOSPHODIESTERASE TM_0186"/>
    <property type="match status" value="1"/>
</dbReference>
<dbReference type="InParanoid" id="A0A1Y5S048"/>
<dbReference type="SMART" id="SM00091">
    <property type="entry name" value="PAS"/>
    <property type="match status" value="1"/>
</dbReference>
<feature type="domain" description="PAS" evidence="2">
    <location>
        <begin position="361"/>
        <end position="432"/>
    </location>
</feature>
<dbReference type="PROSITE" id="PS51832">
    <property type="entry name" value="HD_GYP"/>
    <property type="match status" value="1"/>
</dbReference>
<dbReference type="InterPro" id="IPR003607">
    <property type="entry name" value="HD/PDEase_dom"/>
</dbReference>
<dbReference type="InterPro" id="IPR052020">
    <property type="entry name" value="Cyclic_di-GMP/3'3'-cGAMP_PDE"/>
</dbReference>
<organism evidence="4 5">
    <name type="scientific">Oceanibacterium hippocampi</name>
    <dbReference type="NCBI Taxonomy" id="745714"/>
    <lineage>
        <taxon>Bacteria</taxon>
        <taxon>Pseudomonadati</taxon>
        <taxon>Pseudomonadota</taxon>
        <taxon>Alphaproteobacteria</taxon>
        <taxon>Sneathiellales</taxon>
        <taxon>Sneathiellaceae</taxon>
        <taxon>Oceanibacterium</taxon>
    </lineage>
</organism>
<accession>A0A1Y5S048</accession>
<dbReference type="InterPro" id="IPR035965">
    <property type="entry name" value="PAS-like_dom_sf"/>
</dbReference>
<evidence type="ECO:0000313" key="4">
    <source>
        <dbReference type="EMBL" id="SLN28162.1"/>
    </source>
</evidence>
<keyword evidence="4" id="KW-0378">Hydrolase</keyword>
<keyword evidence="1" id="KW-0812">Transmembrane</keyword>
<gene>
    <name evidence="4" type="primary">rpfG_1</name>
    <name evidence="4" type="ORF">OCH7691_00936</name>
</gene>
<dbReference type="EMBL" id="FWFR01000001">
    <property type="protein sequence ID" value="SLN28162.1"/>
    <property type="molecule type" value="Genomic_DNA"/>
</dbReference>
<evidence type="ECO:0000256" key="1">
    <source>
        <dbReference type="SAM" id="Phobius"/>
    </source>
</evidence>
<keyword evidence="1" id="KW-0472">Membrane</keyword>
<dbReference type="NCBIfam" id="TIGR00229">
    <property type="entry name" value="sensory_box"/>
    <property type="match status" value="1"/>
</dbReference>
<dbReference type="Gene3D" id="1.10.3210.10">
    <property type="entry name" value="Hypothetical protein af1432"/>
    <property type="match status" value="1"/>
</dbReference>
<dbReference type="CDD" id="cd00077">
    <property type="entry name" value="HDc"/>
    <property type="match status" value="1"/>
</dbReference>
<dbReference type="EC" id="3.1.4.52" evidence="4"/>
<name>A0A1Y5S048_9PROT</name>
<keyword evidence="1" id="KW-1133">Transmembrane helix</keyword>
<feature type="domain" description="HD-GYP" evidence="3">
    <location>
        <begin position="484"/>
        <end position="678"/>
    </location>
</feature>
<proteinExistence type="predicted"/>
<dbReference type="GO" id="GO:0071111">
    <property type="term" value="F:cyclic-guanylate-specific phosphodiesterase activity"/>
    <property type="evidence" value="ECO:0007669"/>
    <property type="project" value="UniProtKB-EC"/>
</dbReference>
<dbReference type="SUPFAM" id="SSF55785">
    <property type="entry name" value="PYP-like sensor domain (PAS domain)"/>
    <property type="match status" value="1"/>
</dbReference>
<feature type="transmembrane region" description="Helical" evidence="1">
    <location>
        <begin position="317"/>
        <end position="338"/>
    </location>
</feature>
<evidence type="ECO:0000259" key="3">
    <source>
        <dbReference type="PROSITE" id="PS51832"/>
    </source>
</evidence>
<keyword evidence="5" id="KW-1185">Reference proteome</keyword>
<evidence type="ECO:0000259" key="2">
    <source>
        <dbReference type="PROSITE" id="PS50112"/>
    </source>
</evidence>
<dbReference type="InterPro" id="IPR037522">
    <property type="entry name" value="HD_GYP_dom"/>
</dbReference>
<dbReference type="Pfam" id="PF08448">
    <property type="entry name" value="PAS_4"/>
    <property type="match status" value="1"/>
</dbReference>
<dbReference type="SUPFAM" id="SSF109604">
    <property type="entry name" value="HD-domain/PDEase-like"/>
    <property type="match status" value="1"/>
</dbReference>